<dbReference type="RefSeq" id="XP_013378659.1">
    <property type="nucleotide sequence ID" value="XM_013523205.1"/>
</dbReference>
<dbReference type="InterPro" id="IPR036236">
    <property type="entry name" value="Znf_C2H2_sf"/>
</dbReference>
<gene>
    <name evidence="9 10 11 12" type="primary">LOC106150417</name>
</gene>
<evidence type="ECO:0000313" key="12">
    <source>
        <dbReference type="RefSeq" id="XP_013378659.1"/>
    </source>
</evidence>
<keyword evidence="8" id="KW-1185">Reference proteome</keyword>
<dbReference type="PROSITE" id="PS50157">
    <property type="entry name" value="ZINC_FINGER_C2H2_2"/>
    <property type="match status" value="1"/>
</dbReference>
<dbReference type="PANTHER" id="PTHR24379:SF121">
    <property type="entry name" value="C2H2-TYPE DOMAIN-CONTAINING PROTEIN"/>
    <property type="match status" value="1"/>
</dbReference>
<feature type="region of interest" description="Disordered" evidence="6">
    <location>
        <begin position="320"/>
        <end position="344"/>
    </location>
</feature>
<feature type="compositionally biased region" description="Basic and acidic residues" evidence="6">
    <location>
        <begin position="48"/>
        <end position="94"/>
    </location>
</feature>
<keyword evidence="2" id="KW-0677">Repeat</keyword>
<evidence type="ECO:0000313" key="10">
    <source>
        <dbReference type="RefSeq" id="XP_013378657.1"/>
    </source>
</evidence>
<proteinExistence type="predicted"/>
<accession>A0A1S3GZK0</accession>
<dbReference type="RefSeq" id="XP_013378658.1">
    <property type="nucleotide sequence ID" value="XM_013523204.1"/>
</dbReference>
<dbReference type="InterPro" id="IPR013087">
    <property type="entry name" value="Znf_C2H2_type"/>
</dbReference>
<feature type="compositionally biased region" description="Basic and acidic residues" evidence="6">
    <location>
        <begin position="103"/>
        <end position="124"/>
    </location>
</feature>
<dbReference type="PANTHER" id="PTHR24379">
    <property type="entry name" value="KRAB AND ZINC FINGER DOMAIN-CONTAINING"/>
    <property type="match status" value="1"/>
</dbReference>
<feature type="domain" description="C2H2-type" evidence="7">
    <location>
        <begin position="550"/>
        <end position="577"/>
    </location>
</feature>
<keyword evidence="1" id="KW-0479">Metal-binding</keyword>
<dbReference type="OrthoDB" id="5576026at2759"/>
<dbReference type="KEGG" id="lak:106150417"/>
<dbReference type="RefSeq" id="XP_013378657.1">
    <property type="nucleotide sequence ID" value="XM_013523203.1"/>
</dbReference>
<evidence type="ECO:0000259" key="7">
    <source>
        <dbReference type="PROSITE" id="PS50157"/>
    </source>
</evidence>
<name>A0A1S3GZK0_LINAN</name>
<dbReference type="GO" id="GO:0008270">
    <property type="term" value="F:zinc ion binding"/>
    <property type="evidence" value="ECO:0007669"/>
    <property type="project" value="UniProtKB-KW"/>
</dbReference>
<evidence type="ECO:0000256" key="5">
    <source>
        <dbReference type="PROSITE-ProRule" id="PRU00042"/>
    </source>
</evidence>
<dbReference type="AlphaFoldDB" id="A0A1S3GZK0"/>
<protein>
    <submittedName>
        <fullName evidence="9 10">Protein hunchback</fullName>
    </submittedName>
</protein>
<evidence type="ECO:0000313" key="8">
    <source>
        <dbReference type="Proteomes" id="UP000085678"/>
    </source>
</evidence>
<reference evidence="9 10" key="1">
    <citation type="submission" date="2025-04" db="UniProtKB">
        <authorList>
            <consortium name="RefSeq"/>
        </authorList>
    </citation>
    <scope>IDENTIFICATION</scope>
    <source>
        <tissue evidence="9 10">Gonads</tissue>
    </source>
</reference>
<dbReference type="SMART" id="SM00355">
    <property type="entry name" value="ZnF_C2H2"/>
    <property type="match status" value="5"/>
</dbReference>
<dbReference type="SUPFAM" id="SSF57667">
    <property type="entry name" value="beta-beta-alpha zinc fingers"/>
    <property type="match status" value="1"/>
</dbReference>
<evidence type="ECO:0000256" key="3">
    <source>
        <dbReference type="ARBA" id="ARBA00022771"/>
    </source>
</evidence>
<feature type="compositionally biased region" description="Basic and acidic residues" evidence="6">
    <location>
        <begin position="333"/>
        <end position="344"/>
    </location>
</feature>
<evidence type="ECO:0000256" key="2">
    <source>
        <dbReference type="ARBA" id="ARBA00022737"/>
    </source>
</evidence>
<keyword evidence="4" id="KW-0862">Zinc</keyword>
<evidence type="ECO:0000256" key="6">
    <source>
        <dbReference type="SAM" id="MobiDB-lite"/>
    </source>
</evidence>
<dbReference type="PROSITE" id="PS00028">
    <property type="entry name" value="ZINC_FINGER_C2H2_1"/>
    <property type="match status" value="2"/>
</dbReference>
<organism evidence="8 9">
    <name type="scientific">Lingula anatina</name>
    <name type="common">Brachiopod</name>
    <name type="synonym">Lingula unguis</name>
    <dbReference type="NCBI Taxonomy" id="7574"/>
    <lineage>
        <taxon>Eukaryota</taxon>
        <taxon>Metazoa</taxon>
        <taxon>Spiralia</taxon>
        <taxon>Lophotrochozoa</taxon>
        <taxon>Brachiopoda</taxon>
        <taxon>Linguliformea</taxon>
        <taxon>Lingulata</taxon>
        <taxon>Lingulida</taxon>
        <taxon>Linguloidea</taxon>
        <taxon>Lingulidae</taxon>
        <taxon>Lingula</taxon>
    </lineage>
</organism>
<dbReference type="GeneID" id="106150417"/>
<keyword evidence="3 5" id="KW-0863">Zinc-finger</keyword>
<dbReference type="Gene3D" id="3.30.160.60">
    <property type="entry name" value="Classic Zinc Finger"/>
    <property type="match status" value="2"/>
</dbReference>
<sequence length="603" mass="67319">MMDIKKEEKRHTELSDLIKKPLAMVICKTEPEDKMEIVSQYLSQKDYEKDMEVSSDHDSENLCDSTEKDSFEESKCANDHSLEEKEEYKNEEPRSIITGHVTVKRDSRCESDSEGDSSHMHNNGEAEDSLVPPDLQNRYANSAVAALLLSGRYSEDGREVAALVSNASHENGSDKNQQWQCQSCSFATNNYGHYQLHSDYHRRNKTGKMFQCSKCDFIANERGKLRLHLRAHNCNQISVLQCSKCPFSSLISTKFREHLMSVHRVPVPRDIDLKKISKNLTSVLLPPKDDLTEAPVSPDSGVRSSSSPILLDALAGRLLNPKRPSSVPNEWSHATRRDNMTEETRSVSSLALSSSDAIMCDKNGGSVSQKDTFEKRKDHVLEYPKESGFASACLQSIAQGIKRGQQSQIQPYSPAILSVLTKTSAAASAQSFNQAICTSRGKEMTKATTQANFVSSTSVSNKPNSMPTLYQPWTNGSMSATPQKSYRLTSKGPLRPTVVQPEVWRRCYFQDTSTSSSLPHSKLMKTTGVQCSLLEPKSNTSSFIHESDSFSCDYCGIRFNDSVIHSIHMGCHSHTAPFMCNVCGQECGNKYAFYTHIMRGHQK</sequence>
<dbReference type="Proteomes" id="UP000085678">
    <property type="component" value="Unplaced"/>
</dbReference>
<evidence type="ECO:0000313" key="9">
    <source>
        <dbReference type="RefSeq" id="XP_013378656.1"/>
    </source>
</evidence>
<evidence type="ECO:0000313" key="11">
    <source>
        <dbReference type="RefSeq" id="XP_013378658.1"/>
    </source>
</evidence>
<dbReference type="RefSeq" id="XP_013378656.1">
    <property type="nucleotide sequence ID" value="XM_013523202.1"/>
</dbReference>
<evidence type="ECO:0000256" key="1">
    <source>
        <dbReference type="ARBA" id="ARBA00022723"/>
    </source>
</evidence>
<feature type="region of interest" description="Disordered" evidence="6">
    <location>
        <begin position="48"/>
        <end position="133"/>
    </location>
</feature>
<evidence type="ECO:0000256" key="4">
    <source>
        <dbReference type="ARBA" id="ARBA00022833"/>
    </source>
</evidence>